<dbReference type="OrthoDB" id="9809101at2"/>
<name>A0A2A7UX98_COMTR</name>
<sequence length="63" mass="6942">MRAIPEHAFHSVIIRRSRVDTDALAERLQREGADSFTASWRALLGHMAVKASTLAQIAQAGVR</sequence>
<organism evidence="1 2">
    <name type="scientific">Comamonas terrigena</name>
    <dbReference type="NCBI Taxonomy" id="32013"/>
    <lineage>
        <taxon>Bacteria</taxon>
        <taxon>Pseudomonadati</taxon>
        <taxon>Pseudomonadota</taxon>
        <taxon>Betaproteobacteria</taxon>
        <taxon>Burkholderiales</taxon>
        <taxon>Comamonadaceae</taxon>
        <taxon>Comamonas</taxon>
    </lineage>
</organism>
<dbReference type="EMBL" id="PDEA01000001">
    <property type="protein sequence ID" value="PEH89920.1"/>
    <property type="molecule type" value="Genomic_DNA"/>
</dbReference>
<dbReference type="RefSeq" id="WP_066533265.1">
    <property type="nucleotide sequence ID" value="NZ_PDEA01000001.1"/>
</dbReference>
<dbReference type="Proteomes" id="UP000220246">
    <property type="component" value="Unassembled WGS sequence"/>
</dbReference>
<proteinExistence type="predicted"/>
<gene>
    <name evidence="1" type="ORF">CRM82_16070</name>
</gene>
<reference evidence="2" key="1">
    <citation type="submission" date="2017-09" db="EMBL/GenBank/DDBJ databases">
        <title>FDA dAtabase for Regulatory Grade micrObial Sequences (FDA-ARGOS): Supporting development and validation of Infectious Disease Dx tests.</title>
        <authorList>
            <person name="Minogue T."/>
            <person name="Wolcott M."/>
            <person name="Wasieloski L."/>
            <person name="Aguilar W."/>
            <person name="Moore D."/>
            <person name="Tallon L."/>
            <person name="Sadzewicz L."/>
            <person name="Ott S."/>
            <person name="Zhao X."/>
            <person name="Nagaraj S."/>
            <person name="Vavikolanu K."/>
            <person name="Aluvathingal J."/>
            <person name="Nadendla S."/>
            <person name="Sichtig H."/>
        </authorList>
    </citation>
    <scope>NUCLEOTIDE SEQUENCE [LARGE SCALE GENOMIC DNA]</scope>
    <source>
        <strain evidence="2">FDAARGOS_394</strain>
    </source>
</reference>
<dbReference type="STRING" id="1219032.GCA_001515545_00580"/>
<accession>A0A2A7UX98</accession>
<keyword evidence="2" id="KW-1185">Reference proteome</keyword>
<protein>
    <submittedName>
        <fullName evidence="1">Uncharacterized protein</fullName>
    </submittedName>
</protein>
<dbReference type="AlphaFoldDB" id="A0A2A7UX98"/>
<evidence type="ECO:0000313" key="2">
    <source>
        <dbReference type="Proteomes" id="UP000220246"/>
    </source>
</evidence>
<comment type="caution">
    <text evidence="1">The sequence shown here is derived from an EMBL/GenBank/DDBJ whole genome shotgun (WGS) entry which is preliminary data.</text>
</comment>
<evidence type="ECO:0000313" key="1">
    <source>
        <dbReference type="EMBL" id="PEH89920.1"/>
    </source>
</evidence>
<dbReference type="GeneID" id="80802141"/>